<dbReference type="Gene3D" id="3.60.40.10">
    <property type="entry name" value="PPM-type phosphatase domain"/>
    <property type="match status" value="1"/>
</dbReference>
<dbReference type="CDD" id="cd00143">
    <property type="entry name" value="PP2Cc"/>
    <property type="match status" value="1"/>
</dbReference>
<dbReference type="SMART" id="SM00331">
    <property type="entry name" value="PP2C_SIG"/>
    <property type="match status" value="1"/>
</dbReference>
<sequence>MTHCLCIAAGQYSDKGIKAKNQDYLGLVSPTPPRLILKGITAAIADGISSSDVSHIASETAINSLLEDYYCTSETWTVQHSGEQVMRAINSWLYSQTRRSDFRFDINRGYVCTLSALILRGHNAHIFHVGDSRIYRLRDQALEQLTSDHRLWESAQKSYLARAMGMADCVEVDYRHTSLQAEDVFILTTDGIYEYVTPEYLRETIRQHPDDLDNAAEQIARHALDNGSDDNLSIQLIRITAVPASSQTSLQPDITQLPLPPALEPGMTFDGYEIIRNLHTTSRSHVFLARDLPSNEKVVLKLPSVEQQHDEDYLERLMMEEWIGRRIQNAHVIQPWIPDRPRQYLYTVSEYFEGRTLAQWLRDNPKPTLEQVRVIIDQVARGLRAFHRLEMLHQDLKPDNLMIDDEGRLKIIDFGSTSVRGLAEIGLDNSNELPGTALYMAPEYFLGQGGQPQSDQFSLGVLAYHLLSGKFPYGVEVARCKSVSAQRRLQYRSILVNEESEVPAWVDDAIQKATRIDPYKRYDDMFEFVHDLRTPNQDFLRKARPPLMERNPVAFWQGAAIIELVVLLMLAYQLVVG</sequence>
<dbReference type="PROSITE" id="PS51746">
    <property type="entry name" value="PPM_2"/>
    <property type="match status" value="1"/>
</dbReference>
<dbReference type="EC" id="2.7.11.-" evidence="9"/>
<dbReference type="InterPro" id="IPR036457">
    <property type="entry name" value="PPM-type-like_dom_sf"/>
</dbReference>
<comment type="caution">
    <text evidence="9">The sequence shown here is derived from an EMBL/GenBank/DDBJ whole genome shotgun (WGS) entry which is preliminary data.</text>
</comment>
<dbReference type="InterPro" id="IPR008271">
    <property type="entry name" value="Ser/Thr_kinase_AS"/>
</dbReference>
<keyword evidence="6" id="KW-0472">Membrane</keyword>
<keyword evidence="9" id="KW-0378">Hydrolase</keyword>
<keyword evidence="5" id="KW-0067">ATP-binding</keyword>
<gene>
    <name evidence="9" type="ORF">WG929_09700</name>
</gene>
<keyword evidence="4 9" id="KW-0418">Kinase</keyword>
<dbReference type="PROSITE" id="PS50011">
    <property type="entry name" value="PROTEIN_KINASE_DOM"/>
    <property type="match status" value="1"/>
</dbReference>
<keyword evidence="6" id="KW-0812">Transmembrane</keyword>
<dbReference type="EC" id="3.1.3.-" evidence="9"/>
<dbReference type="GO" id="GO:0016301">
    <property type="term" value="F:kinase activity"/>
    <property type="evidence" value="ECO:0007669"/>
    <property type="project" value="UniProtKB-KW"/>
</dbReference>
<dbReference type="InterPro" id="IPR001932">
    <property type="entry name" value="PPM-type_phosphatase-like_dom"/>
</dbReference>
<dbReference type="Proteomes" id="UP001620597">
    <property type="component" value="Unassembled WGS sequence"/>
</dbReference>
<evidence type="ECO:0000256" key="4">
    <source>
        <dbReference type="ARBA" id="ARBA00022777"/>
    </source>
</evidence>
<dbReference type="SMART" id="SM00332">
    <property type="entry name" value="PP2Cc"/>
    <property type="match status" value="1"/>
</dbReference>
<evidence type="ECO:0000256" key="2">
    <source>
        <dbReference type="ARBA" id="ARBA00022679"/>
    </source>
</evidence>
<dbReference type="EC" id="3.1.3.16" evidence="9"/>
<dbReference type="SUPFAM" id="SSF81606">
    <property type="entry name" value="PP2C-like"/>
    <property type="match status" value="1"/>
</dbReference>
<dbReference type="EMBL" id="JBBKTX010000010">
    <property type="protein sequence ID" value="MFK4752678.1"/>
    <property type="molecule type" value="Genomic_DNA"/>
</dbReference>
<keyword evidence="6" id="KW-1133">Transmembrane helix</keyword>
<evidence type="ECO:0000256" key="1">
    <source>
        <dbReference type="ARBA" id="ARBA00022527"/>
    </source>
</evidence>
<evidence type="ECO:0000313" key="9">
    <source>
        <dbReference type="EMBL" id="MFK4752678.1"/>
    </source>
</evidence>
<evidence type="ECO:0000256" key="3">
    <source>
        <dbReference type="ARBA" id="ARBA00022741"/>
    </source>
</evidence>
<evidence type="ECO:0000259" key="8">
    <source>
        <dbReference type="PROSITE" id="PS51746"/>
    </source>
</evidence>
<keyword evidence="1" id="KW-0723">Serine/threonine-protein kinase</keyword>
<dbReference type="PANTHER" id="PTHR24351">
    <property type="entry name" value="RIBOSOMAL PROTEIN S6 KINASE"/>
    <property type="match status" value="1"/>
</dbReference>
<feature type="transmembrane region" description="Helical" evidence="6">
    <location>
        <begin position="554"/>
        <end position="575"/>
    </location>
</feature>
<dbReference type="RefSeq" id="WP_416205879.1">
    <property type="nucleotide sequence ID" value="NZ_JBBKTX010000010.1"/>
</dbReference>
<evidence type="ECO:0000313" key="10">
    <source>
        <dbReference type="Proteomes" id="UP001620597"/>
    </source>
</evidence>
<organism evidence="9 10">
    <name type="scientific">Oceanobacter antarcticus</name>
    <dbReference type="NCBI Taxonomy" id="3133425"/>
    <lineage>
        <taxon>Bacteria</taxon>
        <taxon>Pseudomonadati</taxon>
        <taxon>Pseudomonadota</taxon>
        <taxon>Gammaproteobacteria</taxon>
        <taxon>Oceanospirillales</taxon>
        <taxon>Oceanospirillaceae</taxon>
        <taxon>Oceanobacter</taxon>
    </lineage>
</organism>
<dbReference type="Gene3D" id="1.10.510.10">
    <property type="entry name" value="Transferase(Phosphotransferase) domain 1"/>
    <property type="match status" value="1"/>
</dbReference>
<dbReference type="GO" id="GO:0004722">
    <property type="term" value="F:protein serine/threonine phosphatase activity"/>
    <property type="evidence" value="ECO:0007669"/>
    <property type="project" value="UniProtKB-EC"/>
</dbReference>
<feature type="domain" description="PPM-type phosphatase" evidence="8">
    <location>
        <begin position="8"/>
        <end position="239"/>
    </location>
</feature>
<evidence type="ECO:0000256" key="5">
    <source>
        <dbReference type="ARBA" id="ARBA00022840"/>
    </source>
</evidence>
<keyword evidence="3" id="KW-0547">Nucleotide-binding</keyword>
<keyword evidence="10" id="KW-1185">Reference proteome</keyword>
<dbReference type="CDD" id="cd14014">
    <property type="entry name" value="STKc_PknB_like"/>
    <property type="match status" value="1"/>
</dbReference>
<protein>
    <submittedName>
        <fullName evidence="9">Bifunctional protein-serine/threonine kinase/phosphatase</fullName>
        <ecNumber evidence="9">2.7.11.-</ecNumber>
        <ecNumber evidence="9">3.1.3.-</ecNumber>
        <ecNumber evidence="9">3.1.3.16</ecNumber>
    </submittedName>
</protein>
<dbReference type="PROSITE" id="PS00108">
    <property type="entry name" value="PROTEIN_KINASE_ST"/>
    <property type="match status" value="1"/>
</dbReference>
<dbReference type="Pfam" id="PF13672">
    <property type="entry name" value="PP2C_2"/>
    <property type="match status" value="1"/>
</dbReference>
<proteinExistence type="predicted"/>
<accession>A0ABW8NI97</accession>
<dbReference type="InterPro" id="IPR011009">
    <property type="entry name" value="Kinase-like_dom_sf"/>
</dbReference>
<dbReference type="Pfam" id="PF00069">
    <property type="entry name" value="Pkinase"/>
    <property type="match status" value="1"/>
</dbReference>
<dbReference type="SUPFAM" id="SSF56112">
    <property type="entry name" value="Protein kinase-like (PK-like)"/>
    <property type="match status" value="1"/>
</dbReference>
<evidence type="ECO:0000259" key="7">
    <source>
        <dbReference type="PROSITE" id="PS50011"/>
    </source>
</evidence>
<feature type="domain" description="Protein kinase" evidence="7">
    <location>
        <begin position="272"/>
        <end position="533"/>
    </location>
</feature>
<dbReference type="SMART" id="SM00220">
    <property type="entry name" value="S_TKc"/>
    <property type="match status" value="1"/>
</dbReference>
<evidence type="ECO:0000256" key="6">
    <source>
        <dbReference type="SAM" id="Phobius"/>
    </source>
</evidence>
<keyword evidence="2 9" id="KW-0808">Transferase</keyword>
<name>A0ABW8NI97_9GAMM</name>
<reference evidence="9 10" key="1">
    <citation type="submission" date="2024-03" db="EMBL/GenBank/DDBJ databases">
        <title>High-quality draft genome sequence of Oceanobacter sp. wDCs-4.</title>
        <authorList>
            <person name="Dong C."/>
        </authorList>
    </citation>
    <scope>NUCLEOTIDE SEQUENCE [LARGE SCALE GENOMIC DNA]</scope>
    <source>
        <strain evidence="10">wDCs-4</strain>
    </source>
</reference>
<dbReference type="InterPro" id="IPR000719">
    <property type="entry name" value="Prot_kinase_dom"/>
</dbReference>